<dbReference type="OrthoDB" id="4682787at2759"/>
<dbReference type="EMBL" id="MU007031">
    <property type="protein sequence ID" value="KAF2431531.1"/>
    <property type="molecule type" value="Genomic_DNA"/>
</dbReference>
<evidence type="ECO:0000256" key="4">
    <source>
        <dbReference type="ARBA" id="ARBA00023136"/>
    </source>
</evidence>
<dbReference type="AlphaFoldDB" id="A0A9P4NUQ3"/>
<accession>A0A9P4NUQ3</accession>
<dbReference type="Proteomes" id="UP000800235">
    <property type="component" value="Unassembled WGS sequence"/>
</dbReference>
<protein>
    <recommendedName>
        <fullName evidence="8">Rhodopsin domain-containing protein</fullName>
    </recommendedName>
</protein>
<feature type="non-terminal residue" evidence="9">
    <location>
        <position position="280"/>
    </location>
</feature>
<dbReference type="InterPro" id="IPR049326">
    <property type="entry name" value="Rhodopsin_dom_fungi"/>
</dbReference>
<comment type="similarity">
    <text evidence="5">Belongs to the SAT4 family.</text>
</comment>
<evidence type="ECO:0000256" key="7">
    <source>
        <dbReference type="SAM" id="Phobius"/>
    </source>
</evidence>
<dbReference type="Pfam" id="PF20684">
    <property type="entry name" value="Fung_rhodopsin"/>
    <property type="match status" value="1"/>
</dbReference>
<keyword evidence="3 7" id="KW-1133">Transmembrane helix</keyword>
<keyword evidence="10" id="KW-1185">Reference proteome</keyword>
<name>A0A9P4NUQ3_9PEZI</name>
<comment type="subcellular location">
    <subcellularLocation>
        <location evidence="1">Membrane</location>
        <topology evidence="1">Multi-pass membrane protein</topology>
    </subcellularLocation>
</comment>
<evidence type="ECO:0000256" key="5">
    <source>
        <dbReference type="ARBA" id="ARBA00038359"/>
    </source>
</evidence>
<dbReference type="InterPro" id="IPR052337">
    <property type="entry name" value="SAT4-like"/>
</dbReference>
<reference evidence="9" key="1">
    <citation type="journal article" date="2020" name="Stud. Mycol.">
        <title>101 Dothideomycetes genomes: a test case for predicting lifestyles and emergence of pathogens.</title>
        <authorList>
            <person name="Haridas S."/>
            <person name="Albert R."/>
            <person name="Binder M."/>
            <person name="Bloem J."/>
            <person name="Labutti K."/>
            <person name="Salamov A."/>
            <person name="Andreopoulos B."/>
            <person name="Baker S."/>
            <person name="Barry K."/>
            <person name="Bills G."/>
            <person name="Bluhm B."/>
            <person name="Cannon C."/>
            <person name="Castanera R."/>
            <person name="Culley D."/>
            <person name="Daum C."/>
            <person name="Ezra D."/>
            <person name="Gonzalez J."/>
            <person name="Henrissat B."/>
            <person name="Kuo A."/>
            <person name="Liang C."/>
            <person name="Lipzen A."/>
            <person name="Lutzoni F."/>
            <person name="Magnuson J."/>
            <person name="Mondo S."/>
            <person name="Nolan M."/>
            <person name="Ohm R."/>
            <person name="Pangilinan J."/>
            <person name="Park H.-J."/>
            <person name="Ramirez L."/>
            <person name="Alfaro M."/>
            <person name="Sun H."/>
            <person name="Tritt A."/>
            <person name="Yoshinaga Y."/>
            <person name="Zwiers L.-H."/>
            <person name="Turgeon B."/>
            <person name="Goodwin S."/>
            <person name="Spatafora J."/>
            <person name="Crous P."/>
            <person name="Grigoriev I."/>
        </authorList>
    </citation>
    <scope>NUCLEOTIDE SEQUENCE</scope>
    <source>
        <strain evidence="9">CBS 130266</strain>
    </source>
</reference>
<evidence type="ECO:0000256" key="2">
    <source>
        <dbReference type="ARBA" id="ARBA00022692"/>
    </source>
</evidence>
<dbReference type="GO" id="GO:0016020">
    <property type="term" value="C:membrane"/>
    <property type="evidence" value="ECO:0007669"/>
    <property type="project" value="UniProtKB-SubCell"/>
</dbReference>
<evidence type="ECO:0000256" key="6">
    <source>
        <dbReference type="SAM" id="MobiDB-lite"/>
    </source>
</evidence>
<proteinExistence type="inferred from homology"/>
<feature type="region of interest" description="Disordered" evidence="6">
    <location>
        <begin position="249"/>
        <end position="280"/>
    </location>
</feature>
<feature type="domain" description="Rhodopsin" evidence="8">
    <location>
        <begin position="56"/>
        <end position="238"/>
    </location>
</feature>
<feature type="transmembrane region" description="Helical" evidence="7">
    <location>
        <begin position="49"/>
        <end position="72"/>
    </location>
</feature>
<dbReference type="PANTHER" id="PTHR33048:SF96">
    <property type="entry name" value="INTEGRAL MEMBRANE PROTEIN"/>
    <property type="match status" value="1"/>
</dbReference>
<feature type="transmembrane region" description="Helical" evidence="7">
    <location>
        <begin position="15"/>
        <end position="37"/>
    </location>
</feature>
<feature type="transmembrane region" description="Helical" evidence="7">
    <location>
        <begin position="92"/>
        <end position="116"/>
    </location>
</feature>
<evidence type="ECO:0000259" key="8">
    <source>
        <dbReference type="Pfam" id="PF20684"/>
    </source>
</evidence>
<dbReference type="PANTHER" id="PTHR33048">
    <property type="entry name" value="PTH11-LIKE INTEGRAL MEMBRANE PROTEIN (AFU_ORTHOLOGUE AFUA_5G11245)"/>
    <property type="match status" value="1"/>
</dbReference>
<evidence type="ECO:0000313" key="9">
    <source>
        <dbReference type="EMBL" id="KAF2431531.1"/>
    </source>
</evidence>
<evidence type="ECO:0000313" key="10">
    <source>
        <dbReference type="Proteomes" id="UP000800235"/>
    </source>
</evidence>
<keyword evidence="2 7" id="KW-0812">Transmembrane</keyword>
<evidence type="ECO:0000256" key="3">
    <source>
        <dbReference type="ARBA" id="ARBA00022989"/>
    </source>
</evidence>
<feature type="transmembrane region" description="Helical" evidence="7">
    <location>
        <begin position="173"/>
        <end position="193"/>
    </location>
</feature>
<gene>
    <name evidence="9" type="ORF">EJ08DRAFT_587012</name>
</gene>
<sequence length="280" mass="31433">MPPNKEAREPTRAPVQIAAVSIFVPLALAAVVLRIWIRRRMINSLGGDDIMMIVALWTLVAGAFYLTTIIFLKISLGMFFLRVLLKKWQRRVVYVTMILSTIINLSYCFFVVFACGNPKDYLENTILQKCINRKLEISFAYEQAAVTTVTDFIFAFLPIPMLWNASMDRRSKWSVGLILSLGCFGSVCSLVRFKYINDLADRKDFFWNAASVSVWSTNEMGTGIIAGCLATMRPLFSKILYRATNITRAAKGRKSPSPSKSSSKSSSEKKLRDSTSCPTS</sequence>
<feature type="transmembrane region" description="Helical" evidence="7">
    <location>
        <begin position="137"/>
        <end position="161"/>
    </location>
</feature>
<feature type="compositionally biased region" description="Low complexity" evidence="6">
    <location>
        <begin position="255"/>
        <end position="265"/>
    </location>
</feature>
<organism evidence="9 10">
    <name type="scientific">Tothia fuscella</name>
    <dbReference type="NCBI Taxonomy" id="1048955"/>
    <lineage>
        <taxon>Eukaryota</taxon>
        <taxon>Fungi</taxon>
        <taxon>Dikarya</taxon>
        <taxon>Ascomycota</taxon>
        <taxon>Pezizomycotina</taxon>
        <taxon>Dothideomycetes</taxon>
        <taxon>Pleosporomycetidae</taxon>
        <taxon>Venturiales</taxon>
        <taxon>Cylindrosympodiaceae</taxon>
        <taxon>Tothia</taxon>
    </lineage>
</organism>
<keyword evidence="4 7" id="KW-0472">Membrane</keyword>
<comment type="caution">
    <text evidence="9">The sequence shown here is derived from an EMBL/GenBank/DDBJ whole genome shotgun (WGS) entry which is preliminary data.</text>
</comment>
<evidence type="ECO:0000256" key="1">
    <source>
        <dbReference type="ARBA" id="ARBA00004141"/>
    </source>
</evidence>